<organism evidence="1 2">
    <name type="scientific">Paxillus rubicundulus Ve08.2h10</name>
    <dbReference type="NCBI Taxonomy" id="930991"/>
    <lineage>
        <taxon>Eukaryota</taxon>
        <taxon>Fungi</taxon>
        <taxon>Dikarya</taxon>
        <taxon>Basidiomycota</taxon>
        <taxon>Agaricomycotina</taxon>
        <taxon>Agaricomycetes</taxon>
        <taxon>Agaricomycetidae</taxon>
        <taxon>Boletales</taxon>
        <taxon>Paxilineae</taxon>
        <taxon>Paxillaceae</taxon>
        <taxon>Paxillus</taxon>
    </lineage>
</organism>
<accession>A0A0D0DFR5</accession>
<feature type="non-terminal residue" evidence="1">
    <location>
        <position position="1"/>
    </location>
</feature>
<evidence type="ECO:0000313" key="2">
    <source>
        <dbReference type="Proteomes" id="UP000054538"/>
    </source>
</evidence>
<dbReference type="HOGENOM" id="CLU_208804_0_0_1"/>
<protein>
    <recommendedName>
        <fullName evidence="3">HAT C-terminal dimerisation domain-containing protein</fullName>
    </recommendedName>
</protein>
<dbReference type="Proteomes" id="UP000054538">
    <property type="component" value="Unassembled WGS sequence"/>
</dbReference>
<gene>
    <name evidence="1" type="ORF">PAXRUDRAFT_159983</name>
</gene>
<keyword evidence="2" id="KW-1185">Reference proteome</keyword>
<name>A0A0D0DFR5_9AGAM</name>
<dbReference type="EMBL" id="KN826147">
    <property type="protein sequence ID" value="KIK79924.1"/>
    <property type="molecule type" value="Genomic_DNA"/>
</dbReference>
<dbReference type="AlphaFoldDB" id="A0A0D0DFR5"/>
<sequence>VLLICANSASCECLFSTFSTILTKLCSCLSLQNMVNLAELCLHLCDEYICKTEAHECLKWKQ</sequence>
<dbReference type="InParanoid" id="A0A0D0DFR5"/>
<evidence type="ECO:0000313" key="1">
    <source>
        <dbReference type="EMBL" id="KIK79924.1"/>
    </source>
</evidence>
<dbReference type="OrthoDB" id="3270501at2759"/>
<reference evidence="2" key="2">
    <citation type="submission" date="2015-01" db="EMBL/GenBank/DDBJ databases">
        <title>Evolutionary Origins and Diversification of the Mycorrhizal Mutualists.</title>
        <authorList>
            <consortium name="DOE Joint Genome Institute"/>
            <consortium name="Mycorrhizal Genomics Consortium"/>
            <person name="Kohler A."/>
            <person name="Kuo A."/>
            <person name="Nagy L.G."/>
            <person name="Floudas D."/>
            <person name="Copeland A."/>
            <person name="Barry K.W."/>
            <person name="Cichocki N."/>
            <person name="Veneault-Fourrey C."/>
            <person name="LaButti K."/>
            <person name="Lindquist E.A."/>
            <person name="Lipzen A."/>
            <person name="Lundell T."/>
            <person name="Morin E."/>
            <person name="Murat C."/>
            <person name="Riley R."/>
            <person name="Ohm R."/>
            <person name="Sun H."/>
            <person name="Tunlid A."/>
            <person name="Henrissat B."/>
            <person name="Grigoriev I.V."/>
            <person name="Hibbett D.S."/>
            <person name="Martin F."/>
        </authorList>
    </citation>
    <scope>NUCLEOTIDE SEQUENCE [LARGE SCALE GENOMIC DNA]</scope>
    <source>
        <strain evidence="2">Ve08.2h10</strain>
    </source>
</reference>
<reference evidence="1 2" key="1">
    <citation type="submission" date="2014-04" db="EMBL/GenBank/DDBJ databases">
        <authorList>
            <consortium name="DOE Joint Genome Institute"/>
            <person name="Kuo A."/>
            <person name="Kohler A."/>
            <person name="Jargeat P."/>
            <person name="Nagy L.G."/>
            <person name="Floudas D."/>
            <person name="Copeland A."/>
            <person name="Barry K.W."/>
            <person name="Cichocki N."/>
            <person name="Veneault-Fourrey C."/>
            <person name="LaButti K."/>
            <person name="Lindquist E.A."/>
            <person name="Lipzen A."/>
            <person name="Lundell T."/>
            <person name="Morin E."/>
            <person name="Murat C."/>
            <person name="Sun H."/>
            <person name="Tunlid A."/>
            <person name="Henrissat B."/>
            <person name="Grigoriev I.V."/>
            <person name="Hibbett D.S."/>
            <person name="Martin F."/>
            <person name="Nordberg H.P."/>
            <person name="Cantor M.N."/>
            <person name="Hua S.X."/>
        </authorList>
    </citation>
    <scope>NUCLEOTIDE SEQUENCE [LARGE SCALE GENOMIC DNA]</scope>
    <source>
        <strain evidence="1 2">Ve08.2h10</strain>
    </source>
</reference>
<evidence type="ECO:0008006" key="3">
    <source>
        <dbReference type="Google" id="ProtNLM"/>
    </source>
</evidence>
<proteinExistence type="predicted"/>